<dbReference type="Gene3D" id="1.10.10.10">
    <property type="entry name" value="Winged helix-like DNA-binding domain superfamily/Winged helix DNA-binding domain"/>
    <property type="match status" value="1"/>
</dbReference>
<evidence type="ECO:0000313" key="3">
    <source>
        <dbReference type="Proteomes" id="UP000587462"/>
    </source>
</evidence>
<evidence type="ECO:0000259" key="1">
    <source>
        <dbReference type="Pfam" id="PF09012"/>
    </source>
</evidence>
<keyword evidence="3" id="KW-1185">Reference proteome</keyword>
<dbReference type="Proteomes" id="UP000587462">
    <property type="component" value="Unassembled WGS sequence"/>
</dbReference>
<feature type="domain" description="Transcriptional regulator HTH-type FeoC" evidence="1">
    <location>
        <begin position="12"/>
        <end position="69"/>
    </location>
</feature>
<dbReference type="EMBL" id="JABBXF010000029">
    <property type="protein sequence ID" value="NVK78739.1"/>
    <property type="molecule type" value="Genomic_DNA"/>
</dbReference>
<dbReference type="InterPro" id="IPR036388">
    <property type="entry name" value="WH-like_DNA-bd_sf"/>
</dbReference>
<reference evidence="2 3" key="1">
    <citation type="submission" date="2020-04" db="EMBL/GenBank/DDBJ databases">
        <title>Draft Genome Sequence of Streptomyces morookaense DSM 40503, an 8-azaguanine-producing strain.</title>
        <authorList>
            <person name="Qi J."/>
            <person name="Gao J.-M."/>
        </authorList>
    </citation>
    <scope>NUCLEOTIDE SEQUENCE [LARGE SCALE GENOMIC DNA]</scope>
    <source>
        <strain evidence="2 3">DSM 40503</strain>
    </source>
</reference>
<evidence type="ECO:0000313" key="2">
    <source>
        <dbReference type="EMBL" id="NVK78739.1"/>
    </source>
</evidence>
<dbReference type="InterPro" id="IPR036390">
    <property type="entry name" value="WH_DNA-bd_sf"/>
</dbReference>
<protein>
    <recommendedName>
        <fullName evidence="1">Transcriptional regulator HTH-type FeoC domain-containing protein</fullName>
    </recommendedName>
</protein>
<gene>
    <name evidence="2" type="ORF">HG542_13805</name>
</gene>
<dbReference type="AlphaFoldDB" id="A0A7Y7B482"/>
<dbReference type="InterPro" id="IPR015102">
    <property type="entry name" value="Tscrpt_reg_HTH_FeoC"/>
</dbReference>
<organism evidence="2 3">
    <name type="scientific">Streptomyces morookaense</name>
    <name type="common">Streptoverticillium morookaense</name>
    <dbReference type="NCBI Taxonomy" id="1970"/>
    <lineage>
        <taxon>Bacteria</taxon>
        <taxon>Bacillati</taxon>
        <taxon>Actinomycetota</taxon>
        <taxon>Actinomycetes</taxon>
        <taxon>Kitasatosporales</taxon>
        <taxon>Streptomycetaceae</taxon>
        <taxon>Streptomyces</taxon>
    </lineage>
</organism>
<dbReference type="SUPFAM" id="SSF46785">
    <property type="entry name" value="Winged helix' DNA-binding domain"/>
    <property type="match status" value="1"/>
</dbReference>
<dbReference type="Pfam" id="PF09012">
    <property type="entry name" value="FeoC"/>
    <property type="match status" value="1"/>
</dbReference>
<name>A0A7Y7B482_STRMO</name>
<comment type="caution">
    <text evidence="2">The sequence shown here is derived from an EMBL/GenBank/DDBJ whole genome shotgun (WGS) entry which is preliminary data.</text>
</comment>
<dbReference type="RefSeq" id="WP_171081141.1">
    <property type="nucleotide sequence ID" value="NZ_BNBU01000006.1"/>
</dbReference>
<sequence>MNRPVSPLRHVLQQILRAQGGLRLEEIAERAGIAPDEAASMVDYWIGRGLLTREAVDGGCPTAGCGGCALARSCASARTGAVTPPLLHIVRPVPDGPAG</sequence>
<accession>A0A7Y7B482</accession>
<proteinExistence type="predicted"/>